<evidence type="ECO:0000313" key="3">
    <source>
        <dbReference type="EMBL" id="AGH95596.1"/>
    </source>
</evidence>
<proteinExistence type="inferred from homology"/>
<sequence length="137" mass="16095">MRAVSTFSRDVHVYETDMMGIVHHSNYLRFCEEARVDWCRRNGLIGGKIEDVFGLTVLETAVRHIKPIRFGDRVVIQTQVKLEKIRLIFQYRLLVNEVSMCVAQTTHCCLDLNFKVKKPSPELVKQVEKEKWTETWL</sequence>
<accession>M4VC44</accession>
<dbReference type="GO" id="GO:0047617">
    <property type="term" value="F:fatty acyl-CoA hydrolase activity"/>
    <property type="evidence" value="ECO:0007669"/>
    <property type="project" value="TreeGrafter"/>
</dbReference>
<name>M4VC44_9BACT</name>
<dbReference type="Gene3D" id="3.10.129.10">
    <property type="entry name" value="Hotdog Thioesterase"/>
    <property type="match status" value="1"/>
</dbReference>
<dbReference type="SUPFAM" id="SSF54637">
    <property type="entry name" value="Thioesterase/thiol ester dehydrase-isomerase"/>
    <property type="match status" value="1"/>
</dbReference>
<dbReference type="PIRSF" id="PIRSF003230">
    <property type="entry name" value="YbgC"/>
    <property type="match status" value="1"/>
</dbReference>
<dbReference type="HOGENOM" id="CLU_101141_3_2_7"/>
<dbReference type="PATRIC" id="fig|1184267.3.peg.1399"/>
<gene>
    <name evidence="3" type="ORF">A11Q_1380</name>
</gene>
<dbReference type="AlphaFoldDB" id="M4VC44"/>
<dbReference type="EMBL" id="CP003537">
    <property type="protein sequence ID" value="AGH95596.1"/>
    <property type="molecule type" value="Genomic_DNA"/>
</dbReference>
<reference evidence="3 4" key="1">
    <citation type="journal article" date="2013" name="ISME J.">
        <title>By their genes ye shall know them: genomic signatures of predatory bacteria.</title>
        <authorList>
            <person name="Pasternak Z."/>
            <person name="Pietrokovski S."/>
            <person name="Rotem O."/>
            <person name="Gophna U."/>
            <person name="Lurie-Weinberger M.N."/>
            <person name="Jurkevitch E."/>
        </authorList>
    </citation>
    <scope>NUCLEOTIDE SEQUENCE [LARGE SCALE GENOMIC DNA]</scope>
    <source>
        <strain evidence="3 4">JSS</strain>
    </source>
</reference>
<dbReference type="Pfam" id="PF13279">
    <property type="entry name" value="4HBT_2"/>
    <property type="match status" value="1"/>
</dbReference>
<keyword evidence="2" id="KW-0378">Hydrolase</keyword>
<dbReference type="OrthoDB" id="5294370at2"/>
<keyword evidence="4" id="KW-1185">Reference proteome</keyword>
<organism evidence="3 4">
    <name type="scientific">Pseudobdellovibrio exovorus JSS</name>
    <dbReference type="NCBI Taxonomy" id="1184267"/>
    <lineage>
        <taxon>Bacteria</taxon>
        <taxon>Pseudomonadati</taxon>
        <taxon>Bdellovibrionota</taxon>
        <taxon>Bdellovibrionia</taxon>
        <taxon>Bdellovibrionales</taxon>
        <taxon>Pseudobdellovibrionaceae</taxon>
        <taxon>Pseudobdellovibrio</taxon>
    </lineage>
</organism>
<dbReference type="InterPro" id="IPR029069">
    <property type="entry name" value="HotDog_dom_sf"/>
</dbReference>
<comment type="similarity">
    <text evidence="1">Belongs to the 4-hydroxybenzoyl-CoA thioesterase family.</text>
</comment>
<protein>
    <submittedName>
        <fullName evidence="3">Putative esterase</fullName>
    </submittedName>
</protein>
<evidence type="ECO:0000256" key="1">
    <source>
        <dbReference type="ARBA" id="ARBA00005953"/>
    </source>
</evidence>
<dbReference type="CDD" id="cd00586">
    <property type="entry name" value="4HBT"/>
    <property type="match status" value="1"/>
</dbReference>
<dbReference type="KEGG" id="bex:A11Q_1380"/>
<evidence type="ECO:0000313" key="4">
    <source>
        <dbReference type="Proteomes" id="UP000012040"/>
    </source>
</evidence>
<evidence type="ECO:0000256" key="2">
    <source>
        <dbReference type="ARBA" id="ARBA00022801"/>
    </source>
</evidence>
<dbReference type="InterPro" id="IPR006684">
    <property type="entry name" value="YbgC/YbaW"/>
</dbReference>
<dbReference type="Proteomes" id="UP000012040">
    <property type="component" value="Chromosome"/>
</dbReference>
<dbReference type="PANTHER" id="PTHR31793:SF37">
    <property type="entry name" value="ACYL-COA THIOESTER HYDROLASE YBGC"/>
    <property type="match status" value="1"/>
</dbReference>
<dbReference type="InterPro" id="IPR050563">
    <property type="entry name" value="4-hydroxybenzoyl-CoA_TE"/>
</dbReference>
<dbReference type="PANTHER" id="PTHR31793">
    <property type="entry name" value="4-HYDROXYBENZOYL-COA THIOESTERASE FAMILY MEMBER"/>
    <property type="match status" value="1"/>
</dbReference>
<dbReference type="eggNOG" id="COG0824">
    <property type="taxonomic scope" value="Bacteria"/>
</dbReference>
<dbReference type="STRING" id="1184267.A11Q_1380"/>